<dbReference type="AlphaFoldDB" id="A0A2P5BFG5"/>
<accession>A0A2P5BFG5</accession>
<gene>
    <name evidence="1" type="ORF">PanWU01x14_243740</name>
</gene>
<proteinExistence type="predicted"/>
<comment type="caution">
    <text evidence="1">The sequence shown here is derived from an EMBL/GenBank/DDBJ whole genome shotgun (WGS) entry which is preliminary data.</text>
</comment>
<organism evidence="1 2">
    <name type="scientific">Parasponia andersonii</name>
    <name type="common">Sponia andersonii</name>
    <dbReference type="NCBI Taxonomy" id="3476"/>
    <lineage>
        <taxon>Eukaryota</taxon>
        <taxon>Viridiplantae</taxon>
        <taxon>Streptophyta</taxon>
        <taxon>Embryophyta</taxon>
        <taxon>Tracheophyta</taxon>
        <taxon>Spermatophyta</taxon>
        <taxon>Magnoliopsida</taxon>
        <taxon>eudicotyledons</taxon>
        <taxon>Gunneridae</taxon>
        <taxon>Pentapetalae</taxon>
        <taxon>rosids</taxon>
        <taxon>fabids</taxon>
        <taxon>Rosales</taxon>
        <taxon>Cannabaceae</taxon>
        <taxon>Parasponia</taxon>
    </lineage>
</organism>
<keyword evidence="2" id="KW-1185">Reference proteome</keyword>
<evidence type="ECO:0000313" key="1">
    <source>
        <dbReference type="EMBL" id="PON47519.1"/>
    </source>
</evidence>
<evidence type="ECO:0000313" key="2">
    <source>
        <dbReference type="Proteomes" id="UP000237105"/>
    </source>
</evidence>
<dbReference type="EMBL" id="JXTB01000293">
    <property type="protein sequence ID" value="PON47519.1"/>
    <property type="molecule type" value="Genomic_DNA"/>
</dbReference>
<reference evidence="2" key="1">
    <citation type="submission" date="2016-06" db="EMBL/GenBank/DDBJ databases">
        <title>Parallel loss of symbiosis genes in relatives of nitrogen-fixing non-legume Parasponia.</title>
        <authorList>
            <person name="Van Velzen R."/>
            <person name="Holmer R."/>
            <person name="Bu F."/>
            <person name="Rutten L."/>
            <person name="Van Zeijl A."/>
            <person name="Liu W."/>
            <person name="Santuari L."/>
            <person name="Cao Q."/>
            <person name="Sharma T."/>
            <person name="Shen D."/>
            <person name="Roswanjaya Y."/>
            <person name="Wardhani T."/>
            <person name="Kalhor M.S."/>
            <person name="Jansen J."/>
            <person name="Van den Hoogen J."/>
            <person name="Gungor B."/>
            <person name="Hartog M."/>
            <person name="Hontelez J."/>
            <person name="Verver J."/>
            <person name="Yang W.-C."/>
            <person name="Schijlen E."/>
            <person name="Repin R."/>
            <person name="Schilthuizen M."/>
            <person name="Schranz E."/>
            <person name="Heidstra R."/>
            <person name="Miyata K."/>
            <person name="Fedorova E."/>
            <person name="Kohlen W."/>
            <person name="Bisseling T."/>
            <person name="Smit S."/>
            <person name="Geurts R."/>
        </authorList>
    </citation>
    <scope>NUCLEOTIDE SEQUENCE [LARGE SCALE GENOMIC DNA]</scope>
    <source>
        <strain evidence="2">cv. WU1-14</strain>
    </source>
</reference>
<name>A0A2P5BFG5_PARAD</name>
<sequence>MAKALSDVVEGRELRSAEVNVEAILRAVDHRRWGTIRLDFDRNDAIGPGARVDRVRVIKIEKRIHFGEEQVIRFHVGPRCHRLRHNLGGEIRVRDDPRRRRFDLHVDVLVVVTSAAAAVGEEVEGGGGRVDDGVGGVEEGLDGDSVVALGEGVGGVDVGVAGDAEGGGVGLAGDGGGGLLANLADPHAPVP</sequence>
<dbReference type="OrthoDB" id="10443787at2759"/>
<protein>
    <submittedName>
        <fullName evidence="1">Uncharacterized protein</fullName>
    </submittedName>
</protein>
<dbReference type="Proteomes" id="UP000237105">
    <property type="component" value="Unassembled WGS sequence"/>
</dbReference>